<feature type="signal peptide" evidence="11">
    <location>
        <begin position="1"/>
        <end position="22"/>
    </location>
</feature>
<keyword evidence="10 11" id="KW-0472">Membrane</keyword>
<organism evidence="12 13">
    <name type="scientific">Gryllus longicercus</name>
    <dbReference type="NCBI Taxonomy" id="2509291"/>
    <lineage>
        <taxon>Eukaryota</taxon>
        <taxon>Metazoa</taxon>
        <taxon>Ecdysozoa</taxon>
        <taxon>Arthropoda</taxon>
        <taxon>Hexapoda</taxon>
        <taxon>Insecta</taxon>
        <taxon>Pterygota</taxon>
        <taxon>Neoptera</taxon>
        <taxon>Polyneoptera</taxon>
        <taxon>Orthoptera</taxon>
        <taxon>Ensifera</taxon>
        <taxon>Gryllidea</taxon>
        <taxon>Grylloidea</taxon>
        <taxon>Gryllidae</taxon>
        <taxon>Gryllinae</taxon>
        <taxon>Gryllus</taxon>
    </lineage>
</organism>
<feature type="transmembrane region" description="Helical" evidence="11">
    <location>
        <begin position="428"/>
        <end position="447"/>
    </location>
</feature>
<evidence type="ECO:0000256" key="10">
    <source>
        <dbReference type="ARBA" id="ARBA00023136"/>
    </source>
</evidence>
<dbReference type="PANTHER" id="PTHR21049">
    <property type="entry name" value="RIBOPHORIN I"/>
    <property type="match status" value="1"/>
</dbReference>
<comment type="pathway">
    <text evidence="3 11">Protein modification; protein glycosylation.</text>
</comment>
<dbReference type="Pfam" id="PF14966">
    <property type="entry name" value="DNA_repr_REX1B"/>
    <property type="match status" value="1"/>
</dbReference>
<dbReference type="GO" id="GO:0008250">
    <property type="term" value="C:oligosaccharyltransferase complex"/>
    <property type="evidence" value="ECO:0007669"/>
    <property type="project" value="UniProtKB-UniRule"/>
</dbReference>
<keyword evidence="13" id="KW-1185">Reference proteome</keyword>
<proteinExistence type="inferred from homology"/>
<evidence type="ECO:0000256" key="7">
    <source>
        <dbReference type="ARBA" id="ARBA00022729"/>
    </source>
</evidence>
<evidence type="ECO:0000256" key="3">
    <source>
        <dbReference type="ARBA" id="ARBA00004922"/>
    </source>
</evidence>
<evidence type="ECO:0000256" key="2">
    <source>
        <dbReference type="ARBA" id="ARBA00004115"/>
    </source>
</evidence>
<dbReference type="InterPro" id="IPR039491">
    <property type="entry name" value="REX1-B"/>
</dbReference>
<dbReference type="PANTHER" id="PTHR21049:SF0">
    <property type="entry name" value="DOLICHYL-DIPHOSPHOOLIGOSACCHARIDE--PROTEIN GLYCOSYLTRANSFERASE SUBUNIT 1"/>
    <property type="match status" value="1"/>
</dbReference>
<evidence type="ECO:0000256" key="9">
    <source>
        <dbReference type="ARBA" id="ARBA00022989"/>
    </source>
</evidence>
<evidence type="ECO:0000256" key="8">
    <source>
        <dbReference type="ARBA" id="ARBA00022824"/>
    </source>
</evidence>
<comment type="caution">
    <text evidence="12">The sequence shown here is derived from an EMBL/GenBank/DDBJ whole genome shotgun (WGS) entry which is preliminary data.</text>
</comment>
<dbReference type="Pfam" id="PF04597">
    <property type="entry name" value="Ribophorin_I"/>
    <property type="match status" value="1"/>
</dbReference>
<evidence type="ECO:0000256" key="11">
    <source>
        <dbReference type="RuleBase" id="RU361143"/>
    </source>
</evidence>
<comment type="function">
    <text evidence="1 11">Subunit of the oligosaccharyl transferase (OST) complex that catalyzes the initial transfer of a defined glycan (Glc(3)Man(9)GlcNAc(2) in eukaryotes) from the lipid carrier dolichol-pyrophosphate to an asparagine residue within an Asn-X-Ser/Thr consensus motif in nascent polypeptide chains, the first step in protein N-glycosylation. N-glycosylation occurs cotranslationally and the complex associates with the Sec61 complex at the channel-forming translocon complex that mediates protein translocation across the endoplasmic reticulum (ER). All subunits are required for a maximal enzyme activity.</text>
</comment>
<protein>
    <recommendedName>
        <fullName evidence="5 11">Dolichyl-diphosphooligosaccharide--protein glycosyltransferase subunit 1</fullName>
    </recommendedName>
</protein>
<keyword evidence="7 11" id="KW-0732">Signal</keyword>
<dbReference type="AlphaFoldDB" id="A0AAN9YZN9"/>
<evidence type="ECO:0000256" key="5">
    <source>
        <dbReference type="ARBA" id="ARBA00017611"/>
    </source>
</evidence>
<name>A0AAN9YZN9_9ORTH</name>
<dbReference type="Proteomes" id="UP001378592">
    <property type="component" value="Unassembled WGS sequence"/>
</dbReference>
<keyword evidence="6 11" id="KW-0812">Transmembrane</keyword>
<evidence type="ECO:0000313" key="12">
    <source>
        <dbReference type="EMBL" id="KAK7789847.1"/>
    </source>
</evidence>
<dbReference type="InterPro" id="IPR007676">
    <property type="entry name" value="Ribophorin_I"/>
</dbReference>
<keyword evidence="8 11" id="KW-0256">Endoplasmic reticulum</keyword>
<feature type="chain" id="PRO_5042664513" description="Dolichyl-diphosphooligosaccharide--protein glycosyltransferase subunit 1" evidence="11">
    <location>
        <begin position="23"/>
        <end position="597"/>
    </location>
</feature>
<evidence type="ECO:0000313" key="13">
    <source>
        <dbReference type="Proteomes" id="UP001378592"/>
    </source>
</evidence>
<evidence type="ECO:0000256" key="6">
    <source>
        <dbReference type="ARBA" id="ARBA00022692"/>
    </source>
</evidence>
<evidence type="ECO:0000256" key="4">
    <source>
        <dbReference type="ARBA" id="ARBA00008905"/>
    </source>
</evidence>
<dbReference type="EMBL" id="JAZDUA010000700">
    <property type="protein sequence ID" value="KAK7789847.1"/>
    <property type="molecule type" value="Genomic_DNA"/>
</dbReference>
<gene>
    <name evidence="12" type="ORF">R5R35_003758</name>
</gene>
<comment type="similarity">
    <text evidence="4 11">Belongs to the OST1 family.</text>
</comment>
<evidence type="ECO:0000256" key="1">
    <source>
        <dbReference type="ARBA" id="ARBA00002791"/>
    </source>
</evidence>
<keyword evidence="9 11" id="KW-1133">Transmembrane helix</keyword>
<comment type="subunit">
    <text evidence="11">Component of the oligosaccharyltransferase (OST) complex.</text>
</comment>
<reference evidence="12 13" key="1">
    <citation type="submission" date="2024-03" db="EMBL/GenBank/DDBJ databases">
        <title>The genome assembly and annotation of the cricket Gryllus longicercus Weissman &amp; Gray.</title>
        <authorList>
            <person name="Szrajer S."/>
            <person name="Gray D."/>
            <person name="Ylla G."/>
        </authorList>
    </citation>
    <scope>NUCLEOTIDE SEQUENCE [LARGE SCALE GENOMIC DNA]</scope>
    <source>
        <strain evidence="12">DAG 2021-001</strain>
        <tissue evidence="12">Whole body minus gut</tissue>
    </source>
</reference>
<accession>A0AAN9YZN9</accession>
<sequence length="597" mass="68465">MKRLLILHIIAIIYLAIDGVFSENPGIKIRNVDRVIDLTTQLVKISEVCTLENSGNTPIKNFQYTLKDNSENLAFFSVQSGDSSKSPLRFSEKKVSGQSTWTVELNEPLASGKTTVVDIDTVFSHRLVPYPSSITQKEKQLVLFHGNHYFYSPYPVARQTSTVNLGSKAIESYSKLKPVSQSESTLNYGPYENIAPLSFEKMTIHFENNSPFLTVTNLLRVIEVSHWGNIAVEETVDLLHTGAVLKGPFSRYEYQRETHSGLSSVKSFKTLLPAAAKDAYYRDEIGNISTSHMKILSDSVELDLRPRFPLFGGWKTHYIIGYNVPSYEYLYNSGDDYLLRMRFIDHIFDDMIVEEVTTKIILPEGSHNVKLQTPYPVQRLGDTFHYTYLDTKGRLVITMHKTNLVENHIQDFKLHYKFPRMLMLQEPLLVIAAFYLLFLLVIVYVRLDFSITKDEAGENRMRVAGYCEKVLAHQDKRAGLYRHFDEQLVKLKSSKDVNAFQSSMKSFNQEYKTETSHIAELLNKLKTDAPDIAEKVQDLQKLDKQLRDLYQQHQTLYVDKLVPGKIARPAFVDTENQLNRKKEECTDKINAIVKSLQ</sequence>
<comment type="subcellular location">
    <subcellularLocation>
        <location evidence="2 11">Endoplasmic reticulum membrane</location>
        <topology evidence="2 11">Single-pass type I membrane protein</topology>
    </subcellularLocation>
</comment>
<dbReference type="GO" id="GO:0018279">
    <property type="term" value="P:protein N-linked glycosylation via asparagine"/>
    <property type="evidence" value="ECO:0007669"/>
    <property type="project" value="TreeGrafter"/>
</dbReference>